<keyword evidence="4" id="KW-1185">Reference proteome</keyword>
<dbReference type="AlphaFoldDB" id="A0A4D6NR39"/>
<dbReference type="GO" id="GO:0009696">
    <property type="term" value="P:salicylic acid metabolic process"/>
    <property type="evidence" value="ECO:0007669"/>
    <property type="project" value="TreeGrafter"/>
</dbReference>
<organism evidence="3 4">
    <name type="scientific">Vigna unguiculata</name>
    <name type="common">Cowpea</name>
    <dbReference type="NCBI Taxonomy" id="3917"/>
    <lineage>
        <taxon>Eukaryota</taxon>
        <taxon>Viridiplantae</taxon>
        <taxon>Streptophyta</taxon>
        <taxon>Embryophyta</taxon>
        <taxon>Tracheophyta</taxon>
        <taxon>Spermatophyta</taxon>
        <taxon>Magnoliopsida</taxon>
        <taxon>eudicotyledons</taxon>
        <taxon>Gunneridae</taxon>
        <taxon>Pentapetalae</taxon>
        <taxon>rosids</taxon>
        <taxon>fabids</taxon>
        <taxon>Fabales</taxon>
        <taxon>Fabaceae</taxon>
        <taxon>Papilionoideae</taxon>
        <taxon>50 kb inversion clade</taxon>
        <taxon>NPAAA clade</taxon>
        <taxon>indigoferoid/millettioid clade</taxon>
        <taxon>Phaseoleae</taxon>
        <taxon>Vigna</taxon>
    </lineage>
</organism>
<dbReference type="SUPFAM" id="SSF53474">
    <property type="entry name" value="alpha/beta-Hydrolases"/>
    <property type="match status" value="1"/>
</dbReference>
<accession>A0A4D6NR39</accession>
<sequence>MIVKAEKSMGSGVREEGLKQHFVLVHGIGGGSWCWYKIRCLMENSGYKVSCIDLKSAGIDQSDADSVLFFDDYNKPLMDFMSSLPENEQVILVGHSAGGLSITQACHKFANKIRLAVYVAATMLKSGFLTQQDLKDGVPDLSEYGDVYELGFGLGHDKPPTSALVKKEFQRKILYPLSPQEDSTLAEMLLRPGPLVALTSAEFREEGGEEVEKVPRVYIRTKQDKVVKAEQQEAMIKKWPPSTVYELDTDHSPFFSSPFLLFGLLLKAAALDVGFHATAS</sequence>
<proteinExistence type="predicted"/>
<dbReference type="InterPro" id="IPR029058">
    <property type="entry name" value="AB_hydrolase_fold"/>
</dbReference>
<keyword evidence="1" id="KW-0378">Hydrolase</keyword>
<dbReference type="GO" id="GO:0009694">
    <property type="term" value="P:jasmonic acid metabolic process"/>
    <property type="evidence" value="ECO:0007669"/>
    <property type="project" value="TreeGrafter"/>
</dbReference>
<protein>
    <submittedName>
        <fullName evidence="3">Pheophorbidase</fullName>
    </submittedName>
</protein>
<evidence type="ECO:0000313" key="3">
    <source>
        <dbReference type="EMBL" id="QCE15391.1"/>
    </source>
</evidence>
<evidence type="ECO:0000313" key="4">
    <source>
        <dbReference type="Proteomes" id="UP000501690"/>
    </source>
</evidence>
<dbReference type="PANTHER" id="PTHR10992:SF1032">
    <property type="entry name" value="METHYLESTERASE 17"/>
    <property type="match status" value="1"/>
</dbReference>
<dbReference type="GO" id="GO:0080032">
    <property type="term" value="F:methyl jasmonate esterase activity"/>
    <property type="evidence" value="ECO:0007669"/>
    <property type="project" value="TreeGrafter"/>
</dbReference>
<dbReference type="FunFam" id="3.40.50.1820:FF:000025">
    <property type="entry name" value="putative methylesterase 11, chloroplastic"/>
    <property type="match status" value="1"/>
</dbReference>
<dbReference type="GO" id="GO:0080031">
    <property type="term" value="F:methyl salicylate esterase activity"/>
    <property type="evidence" value="ECO:0007669"/>
    <property type="project" value="TreeGrafter"/>
</dbReference>
<dbReference type="PANTHER" id="PTHR10992">
    <property type="entry name" value="METHYLESTERASE FAMILY MEMBER"/>
    <property type="match status" value="1"/>
</dbReference>
<dbReference type="Gene3D" id="3.40.50.1820">
    <property type="entry name" value="alpha/beta hydrolase"/>
    <property type="match status" value="1"/>
</dbReference>
<reference evidence="3 4" key="1">
    <citation type="submission" date="2019-04" db="EMBL/GenBank/DDBJ databases">
        <title>An improved genome assembly and genetic linkage map for asparagus bean, Vigna unguiculata ssp. sesquipedialis.</title>
        <authorList>
            <person name="Xia Q."/>
            <person name="Zhang R."/>
            <person name="Dong Y."/>
        </authorList>
    </citation>
    <scope>NUCLEOTIDE SEQUENCE [LARGE SCALE GENOMIC DNA]</scope>
    <source>
        <tissue evidence="3">Leaf</tissue>
    </source>
</reference>
<dbReference type="Pfam" id="PF12697">
    <property type="entry name" value="Abhydrolase_6"/>
    <property type="match status" value="1"/>
</dbReference>
<evidence type="ECO:0000259" key="2">
    <source>
        <dbReference type="Pfam" id="PF12697"/>
    </source>
</evidence>
<feature type="domain" description="AB hydrolase-1" evidence="2">
    <location>
        <begin position="22"/>
        <end position="258"/>
    </location>
</feature>
<dbReference type="EMBL" id="CP039355">
    <property type="protein sequence ID" value="QCE15391.1"/>
    <property type="molecule type" value="Genomic_DNA"/>
</dbReference>
<dbReference type="InterPro" id="IPR000073">
    <property type="entry name" value="AB_hydrolase_1"/>
</dbReference>
<name>A0A4D6NR39_VIGUN</name>
<dbReference type="InterPro" id="IPR045889">
    <property type="entry name" value="MES/HNL"/>
</dbReference>
<evidence type="ECO:0000256" key="1">
    <source>
        <dbReference type="ARBA" id="ARBA00022801"/>
    </source>
</evidence>
<dbReference type="Proteomes" id="UP000501690">
    <property type="component" value="Linkage Group LG11"/>
</dbReference>
<dbReference type="GO" id="GO:0080030">
    <property type="term" value="F:methyl indole-3-acetate esterase activity"/>
    <property type="evidence" value="ECO:0007669"/>
    <property type="project" value="TreeGrafter"/>
</dbReference>
<gene>
    <name evidence="3" type="ORF">DEO72_LG11g2402</name>
</gene>